<accession>A0ABT5BKT8</accession>
<evidence type="ECO:0000259" key="1">
    <source>
        <dbReference type="Pfam" id="PF01048"/>
    </source>
</evidence>
<dbReference type="Gene3D" id="3.40.50.1580">
    <property type="entry name" value="Nucleoside phosphorylase domain"/>
    <property type="match status" value="1"/>
</dbReference>
<feature type="domain" description="Nucleoside phosphorylase" evidence="1">
    <location>
        <begin position="21"/>
        <end position="257"/>
    </location>
</feature>
<dbReference type="PANTHER" id="PTHR46832">
    <property type="entry name" value="5'-METHYLTHIOADENOSINE/S-ADENOSYLHOMOCYSTEINE NUCLEOSIDASE"/>
    <property type="match status" value="1"/>
</dbReference>
<dbReference type="Pfam" id="PF01048">
    <property type="entry name" value="PNP_UDP_1"/>
    <property type="match status" value="1"/>
</dbReference>
<name>A0ABT5BKT8_9BACT</name>
<keyword evidence="3" id="KW-1185">Reference proteome</keyword>
<dbReference type="Proteomes" id="UP001217838">
    <property type="component" value="Unassembled WGS sequence"/>
</dbReference>
<comment type="caution">
    <text evidence="2">The sequence shown here is derived from an EMBL/GenBank/DDBJ whole genome shotgun (WGS) entry which is preliminary data.</text>
</comment>
<dbReference type="InterPro" id="IPR000845">
    <property type="entry name" value="Nucleoside_phosphorylase_d"/>
</dbReference>
<organism evidence="2 3">
    <name type="scientific">Nannocystis radixulma</name>
    <dbReference type="NCBI Taxonomy" id="2995305"/>
    <lineage>
        <taxon>Bacteria</taxon>
        <taxon>Pseudomonadati</taxon>
        <taxon>Myxococcota</taxon>
        <taxon>Polyangia</taxon>
        <taxon>Nannocystales</taxon>
        <taxon>Nannocystaceae</taxon>
        <taxon>Nannocystis</taxon>
    </lineage>
</organism>
<dbReference type="EMBL" id="JAQNDN010000025">
    <property type="protein sequence ID" value="MDC0674762.1"/>
    <property type="molecule type" value="Genomic_DNA"/>
</dbReference>
<evidence type="ECO:0000313" key="2">
    <source>
        <dbReference type="EMBL" id="MDC0674762.1"/>
    </source>
</evidence>
<evidence type="ECO:0000313" key="3">
    <source>
        <dbReference type="Proteomes" id="UP001217838"/>
    </source>
</evidence>
<proteinExistence type="predicted"/>
<dbReference type="InterPro" id="IPR035994">
    <property type="entry name" value="Nucleoside_phosphorylase_sf"/>
</dbReference>
<dbReference type="RefSeq" id="WP_272009251.1">
    <property type="nucleotide sequence ID" value="NZ_JAQNDN010000025.1"/>
</dbReference>
<gene>
    <name evidence="2" type="ORF">POL58_43840</name>
</gene>
<sequence>MENPTLKNLGGASISGLRRCVILTALPLEFQAVRAHLVEVDDDVVHKGTVYSRGRFINGTNHWEVLVAEVGAGNSAVSFEAERALAFADPEIAIFVGVAGGIKDVASGDVVAATKVYGYESGVADEAFRPRPDDGASSYPLVQRAKAVNRQSAWHSRIIGGVPKDPPKAFVGPIAAGEKVVRSKRAPLYAFLRENYGDALAVEMEGRGFLAATHASTAQALIVRGISDLIDDKTAADAGGGQERAASHAAAFAFEVLAMLRLATDVSASDRTDPMPAKVSPEQGLIGRFNEIRSVLQDGYSRRADSPSASFLEHGARSVGIGYLRKLDSSEHLAWIMKRQRHYAPIKRELRAPDFIAFYAPRSKRGAGALTHVAWVTAQERVKRSEVSTPWPATHASDEECVLYRLAQVEALERPIENHSGRVKLTETSAAALALAADTRELHARDPRAWWLLGQLRVRQGSPRFNSGKISVSAGVQLEDGSFAQLNDDQTVTIHSRDGKKYTISIEEFFAP</sequence>
<dbReference type="PANTHER" id="PTHR46832:SF1">
    <property type="entry name" value="5'-METHYLTHIOADENOSINE_S-ADENOSYLHOMOCYSTEINE NUCLEOSIDASE"/>
    <property type="match status" value="1"/>
</dbReference>
<dbReference type="CDD" id="cd09008">
    <property type="entry name" value="MTAN"/>
    <property type="match status" value="1"/>
</dbReference>
<reference evidence="2 3" key="1">
    <citation type="submission" date="2022-11" db="EMBL/GenBank/DDBJ databases">
        <title>Minimal conservation of predation-associated metabolite biosynthetic gene clusters underscores biosynthetic potential of Myxococcota including descriptions for ten novel species: Archangium lansinium sp. nov., Myxococcus landrumus sp. nov., Nannocystis bai.</title>
        <authorList>
            <person name="Ahearne A."/>
            <person name="Stevens C."/>
            <person name="Dowd S."/>
        </authorList>
    </citation>
    <scope>NUCLEOTIDE SEQUENCE [LARGE SCALE GENOMIC DNA]</scope>
    <source>
        <strain evidence="2 3">NCELM</strain>
    </source>
</reference>
<dbReference type="SUPFAM" id="SSF53167">
    <property type="entry name" value="Purine and uridine phosphorylases"/>
    <property type="match status" value="1"/>
</dbReference>
<protein>
    <submittedName>
        <fullName evidence="2">5'-methylthioadenosine/S-adenosylhomocysteine nucleosidase</fullName>
    </submittedName>
</protein>